<dbReference type="AlphaFoldDB" id="A0A5N4EW78"/>
<evidence type="ECO:0000313" key="1">
    <source>
        <dbReference type="EMBL" id="KAA4664154.1"/>
    </source>
</evidence>
<evidence type="ECO:0000313" key="2">
    <source>
        <dbReference type="Proteomes" id="UP000435985"/>
    </source>
</evidence>
<protein>
    <submittedName>
        <fullName evidence="1">Transposase</fullName>
    </submittedName>
</protein>
<accession>A0A5N4EW78</accession>
<dbReference type="RefSeq" id="WP_139147471.1">
    <property type="nucleotide sequence ID" value="NZ_JAQEER010000008.1"/>
</dbReference>
<proteinExistence type="predicted"/>
<name>A0A5N4EW78_BACOV</name>
<organism evidence="1 2">
    <name type="scientific">Bacteroides ovatus</name>
    <dbReference type="NCBI Taxonomy" id="28116"/>
    <lineage>
        <taxon>Bacteria</taxon>
        <taxon>Pseudomonadati</taxon>
        <taxon>Bacteroidota</taxon>
        <taxon>Bacteroidia</taxon>
        <taxon>Bacteroidales</taxon>
        <taxon>Bacteroidaceae</taxon>
        <taxon>Bacteroides</taxon>
    </lineage>
</organism>
<dbReference type="Proteomes" id="UP000435985">
    <property type="component" value="Unassembled WGS sequence"/>
</dbReference>
<comment type="caution">
    <text evidence="1">The sequence shown here is derived from an EMBL/GenBank/DDBJ whole genome shotgun (WGS) entry which is preliminary data.</text>
</comment>
<reference evidence="1 2" key="1">
    <citation type="journal article" date="2019" name="Nat. Med.">
        <title>A library of human gut bacterial isolates paired with longitudinal multiomics data enables mechanistic microbiome research.</title>
        <authorList>
            <person name="Poyet M."/>
            <person name="Groussin M."/>
            <person name="Gibbons S.M."/>
            <person name="Avila-Pacheco J."/>
            <person name="Jiang X."/>
            <person name="Kearney S.M."/>
            <person name="Perrotta A.R."/>
            <person name="Berdy B."/>
            <person name="Zhao S."/>
            <person name="Lieberman T.D."/>
            <person name="Swanson P.K."/>
            <person name="Smith M."/>
            <person name="Roesemann S."/>
            <person name="Alexander J.E."/>
            <person name="Rich S.A."/>
            <person name="Livny J."/>
            <person name="Vlamakis H."/>
            <person name="Clish C."/>
            <person name="Bullock K."/>
            <person name="Deik A."/>
            <person name="Scott J."/>
            <person name="Pierce K.A."/>
            <person name="Xavier R.J."/>
            <person name="Alm E.J."/>
        </authorList>
    </citation>
    <scope>NUCLEOTIDE SEQUENCE [LARGE SCALE GENOMIC DNA]</scope>
    <source>
        <strain evidence="1 2">BIOML-A14</strain>
    </source>
</reference>
<sequence length="47" mass="5456">MNIGKFTSLYDLLEAFPTEESCIKYLEQQRWANGIPVSPYDPYVQSI</sequence>
<dbReference type="EMBL" id="VWFO01000012">
    <property type="protein sequence ID" value="KAA4664154.1"/>
    <property type="molecule type" value="Genomic_DNA"/>
</dbReference>
<gene>
    <name evidence="1" type="ORF">F3B98_11540</name>
</gene>